<feature type="transmembrane region" description="Helical" evidence="8">
    <location>
        <begin position="471"/>
        <end position="495"/>
    </location>
</feature>
<evidence type="ECO:0000313" key="10">
    <source>
        <dbReference type="Proteomes" id="UP000027600"/>
    </source>
</evidence>
<feature type="transmembrane region" description="Helical" evidence="8">
    <location>
        <begin position="223"/>
        <end position="246"/>
    </location>
</feature>
<evidence type="ECO:0000313" key="9">
    <source>
        <dbReference type="EMBL" id="CCO04334.1"/>
    </source>
</evidence>
<dbReference type="Proteomes" id="UP000027600">
    <property type="component" value="Chromosome I"/>
</dbReference>
<organism evidence="9 10">
    <name type="scientific">Ruminococcus bicirculans</name>
    <name type="common">ex Wegman et al. 2014</name>
    <dbReference type="NCBI Taxonomy" id="1160721"/>
    <lineage>
        <taxon>Bacteria</taxon>
        <taxon>Bacillati</taxon>
        <taxon>Bacillota</taxon>
        <taxon>Clostridia</taxon>
        <taxon>Eubacteriales</taxon>
        <taxon>Oscillospiraceae</taxon>
        <taxon>Ruminococcus</taxon>
    </lineage>
</organism>
<evidence type="ECO:0000256" key="7">
    <source>
        <dbReference type="ARBA" id="ARBA00023136"/>
    </source>
</evidence>
<evidence type="ECO:0000256" key="6">
    <source>
        <dbReference type="ARBA" id="ARBA00022989"/>
    </source>
</evidence>
<evidence type="ECO:0000256" key="8">
    <source>
        <dbReference type="SAM" id="Phobius"/>
    </source>
</evidence>
<dbReference type="PANTHER" id="PTHR30047">
    <property type="entry name" value="HIGH-AFFINITY CHOLINE TRANSPORT PROTEIN-RELATED"/>
    <property type="match status" value="1"/>
</dbReference>
<keyword evidence="7 8" id="KW-0472">Membrane</keyword>
<comment type="similarity">
    <text evidence="2">Belongs to the BCCT transporter (TC 2.A.15) family.</text>
</comment>
<accession>A0ABP1WF79</accession>
<feature type="transmembrane region" description="Helical" evidence="8">
    <location>
        <begin position="316"/>
        <end position="334"/>
    </location>
</feature>
<keyword evidence="3" id="KW-0813">Transport</keyword>
<comment type="subcellular location">
    <subcellularLocation>
        <location evidence="1">Cell membrane</location>
        <topology evidence="1">Multi-pass membrane protein</topology>
    </subcellularLocation>
</comment>
<name>A0ABP1WF79_9FIRM</name>
<gene>
    <name evidence="9" type="ORF">RBI_I00610</name>
</gene>
<feature type="transmembrane region" description="Helical" evidence="8">
    <location>
        <begin position="12"/>
        <end position="31"/>
    </location>
</feature>
<reference evidence="9 10" key="1">
    <citation type="journal article" date="2014" name="Int. J. Syst. Evol. Microbiol.">
        <title>Complete genome of a new Firmicutes species belonging to the dominant human colonic microbiota ('Ruminococcus bicirculans') reveals two chromosomes and a selective capacity to utilize plant glucans.</title>
        <authorList>
            <consortium name="NISC Comparative Sequencing Program"/>
            <person name="Wegmann U."/>
            <person name="Louis P."/>
            <person name="Goesmann A."/>
            <person name="Henrissat B."/>
            <person name="Duncan S.H."/>
            <person name="Flint H.J."/>
        </authorList>
    </citation>
    <scope>NUCLEOTIDE SEQUENCE [LARGE SCALE GENOMIC DNA]</scope>
    <source>
        <strain evidence="9 10">80/3</strain>
    </source>
</reference>
<evidence type="ECO:0000256" key="1">
    <source>
        <dbReference type="ARBA" id="ARBA00004651"/>
    </source>
</evidence>
<feature type="transmembrane region" description="Helical" evidence="8">
    <location>
        <begin position="446"/>
        <end position="465"/>
    </location>
</feature>
<evidence type="ECO:0000256" key="2">
    <source>
        <dbReference type="ARBA" id="ARBA00005658"/>
    </source>
</evidence>
<dbReference type="PANTHER" id="PTHR30047:SF7">
    <property type="entry name" value="HIGH-AFFINITY CHOLINE TRANSPORT PROTEIN"/>
    <property type="match status" value="1"/>
</dbReference>
<dbReference type="NCBIfam" id="TIGR00842">
    <property type="entry name" value="bcct"/>
    <property type="match status" value="1"/>
</dbReference>
<keyword evidence="5 8" id="KW-0812">Transmembrane</keyword>
<feature type="transmembrane region" description="Helical" evidence="8">
    <location>
        <begin position="191"/>
        <end position="217"/>
    </location>
</feature>
<evidence type="ECO:0000256" key="4">
    <source>
        <dbReference type="ARBA" id="ARBA00022475"/>
    </source>
</evidence>
<keyword evidence="6 8" id="KW-1133">Transmembrane helix</keyword>
<keyword evidence="4" id="KW-1003">Cell membrane</keyword>
<feature type="transmembrane region" description="Helical" evidence="8">
    <location>
        <begin position="346"/>
        <end position="369"/>
    </location>
</feature>
<proteinExistence type="inferred from homology"/>
<feature type="transmembrane region" description="Helical" evidence="8">
    <location>
        <begin position="258"/>
        <end position="281"/>
    </location>
</feature>
<feature type="transmembrane region" description="Helical" evidence="8">
    <location>
        <begin position="90"/>
        <end position="111"/>
    </location>
</feature>
<dbReference type="InterPro" id="IPR000060">
    <property type="entry name" value="BCCT_transptr"/>
</dbReference>
<dbReference type="RefSeq" id="WP_038670959.1">
    <property type="nucleotide sequence ID" value="NZ_DAWEQM010000002.1"/>
</dbReference>
<feature type="transmembrane region" description="Helical" evidence="8">
    <location>
        <begin position="51"/>
        <end position="70"/>
    </location>
</feature>
<feature type="transmembrane region" description="Helical" evidence="8">
    <location>
        <begin position="137"/>
        <end position="159"/>
    </location>
</feature>
<sequence>MNKLNSKRIDWLITLAPFIIIISLAGVLFAFPNESNTIISKVRYFFGDTVGIYYLIIGVAVLIVSIYLAISKYGDVVLGEPNEKPRYSFFGWGSMMFTCGLAADILFYSFAEWVMYATNPHIEELGSVAEWAGVFPLFHWSFIPWAFYLVLAVAFGFMLHVKKINRQRYSEACRPIIGKHADGILGRIIDLFALFALLAGTATTFSVATPLLAAIIVKLFGITISRTVVTVIILVITCAVYTYAVLHGFKGISFLAKLCIYLFFGLLLIVLLIGGQGKFIIENGFQSLGKMLQNFIELSTFTDPGRTSNFPQDWTIYYWAYWMVWSVAAPFFIGNISRGRTIKQTILGGYVFGVGSTIVSFVVLGNYGLGLQVSEKTDFISQYVADGDLYGLILNIIDTMPMANVILVITVLCMIAFYATSFDSIAYTAACYSYKKLGENEHPHKLIELLWCLLLIVLPIALVFSESSMNNIQSISIISAFPIGIIMIVMIISFFKDLKKYIIEKDKSR</sequence>
<evidence type="ECO:0000256" key="3">
    <source>
        <dbReference type="ARBA" id="ARBA00022448"/>
    </source>
</evidence>
<protein>
    <submittedName>
        <fullName evidence="9">Choline (Betaine/carnitine) transporter</fullName>
    </submittedName>
</protein>
<dbReference type="Pfam" id="PF02028">
    <property type="entry name" value="BCCT"/>
    <property type="match status" value="1"/>
</dbReference>
<dbReference type="EMBL" id="HF545616">
    <property type="protein sequence ID" value="CCO04334.1"/>
    <property type="molecule type" value="Genomic_DNA"/>
</dbReference>
<keyword evidence="10" id="KW-1185">Reference proteome</keyword>
<evidence type="ECO:0000256" key="5">
    <source>
        <dbReference type="ARBA" id="ARBA00022692"/>
    </source>
</evidence>
<feature type="transmembrane region" description="Helical" evidence="8">
    <location>
        <begin position="405"/>
        <end position="434"/>
    </location>
</feature>